<keyword evidence="2 6" id="KW-0288">FMN</keyword>
<dbReference type="PANTHER" id="PTHR30011">
    <property type="entry name" value="ALKANESULFONATE MONOOXYGENASE-RELATED"/>
    <property type="match status" value="1"/>
</dbReference>
<dbReference type="EMBL" id="BMRJ01000002">
    <property type="protein sequence ID" value="GGR28744.1"/>
    <property type="molecule type" value="Genomic_DNA"/>
</dbReference>
<dbReference type="SUPFAM" id="SSF51679">
    <property type="entry name" value="Bacterial luciferase-like"/>
    <property type="match status" value="1"/>
</dbReference>
<keyword evidence="3" id="KW-0560">Oxidoreductase</keyword>
<reference evidence="9" key="2">
    <citation type="submission" date="2020-09" db="EMBL/GenBank/DDBJ databases">
        <authorList>
            <person name="Sun Q."/>
            <person name="Ohkuma M."/>
        </authorList>
    </citation>
    <scope>NUCLEOTIDE SEQUENCE</scope>
    <source>
        <strain evidence="9">JCM 3346</strain>
    </source>
</reference>
<feature type="binding site" evidence="6">
    <location>
        <position position="228"/>
    </location>
    <ligand>
        <name>FMN</name>
        <dbReference type="ChEBI" id="CHEBI:58210"/>
    </ligand>
</feature>
<gene>
    <name evidence="9" type="ORF">GCM10010196_23230</name>
</gene>
<evidence type="ECO:0000256" key="6">
    <source>
        <dbReference type="PIRSR" id="PIRSR000337-1"/>
    </source>
</evidence>
<dbReference type="NCBIfam" id="TIGR03860">
    <property type="entry name" value="FMN_nitrolo"/>
    <property type="match status" value="1"/>
</dbReference>
<evidence type="ECO:0000313" key="10">
    <source>
        <dbReference type="Proteomes" id="UP000610303"/>
    </source>
</evidence>
<evidence type="ECO:0000256" key="5">
    <source>
        <dbReference type="ARBA" id="ARBA00033748"/>
    </source>
</evidence>
<comment type="caution">
    <text evidence="9">The sequence shown here is derived from an EMBL/GenBank/DDBJ whole genome shotgun (WGS) entry which is preliminary data.</text>
</comment>
<evidence type="ECO:0000256" key="2">
    <source>
        <dbReference type="ARBA" id="ARBA00022643"/>
    </source>
</evidence>
<dbReference type="Proteomes" id="UP000610303">
    <property type="component" value="Unassembled WGS sequence"/>
</dbReference>
<evidence type="ECO:0000256" key="1">
    <source>
        <dbReference type="ARBA" id="ARBA00022630"/>
    </source>
</evidence>
<dbReference type="AlphaFoldDB" id="A0A918FBU1"/>
<feature type="binding site" evidence="6">
    <location>
        <position position="157"/>
    </location>
    <ligand>
        <name>FMN</name>
        <dbReference type="ChEBI" id="CHEBI:58210"/>
    </ligand>
</feature>
<evidence type="ECO:0000256" key="4">
    <source>
        <dbReference type="ARBA" id="ARBA00023033"/>
    </source>
</evidence>
<proteinExistence type="inferred from homology"/>
<evidence type="ECO:0000259" key="8">
    <source>
        <dbReference type="Pfam" id="PF00296"/>
    </source>
</evidence>
<reference evidence="9" key="1">
    <citation type="journal article" date="2014" name="Int. J. Syst. Evol. Microbiol.">
        <title>Complete genome sequence of Corynebacterium casei LMG S-19264T (=DSM 44701T), isolated from a smear-ripened cheese.</title>
        <authorList>
            <consortium name="US DOE Joint Genome Institute (JGI-PGF)"/>
            <person name="Walter F."/>
            <person name="Albersmeier A."/>
            <person name="Kalinowski J."/>
            <person name="Ruckert C."/>
        </authorList>
    </citation>
    <scope>NUCLEOTIDE SEQUENCE</scope>
    <source>
        <strain evidence="9">JCM 3346</strain>
    </source>
</reference>
<evidence type="ECO:0000256" key="7">
    <source>
        <dbReference type="SAM" id="MobiDB-lite"/>
    </source>
</evidence>
<name>A0A918FBU1_AGRME</name>
<dbReference type="GO" id="GO:0016705">
    <property type="term" value="F:oxidoreductase activity, acting on paired donors, with incorporation or reduction of molecular oxygen"/>
    <property type="evidence" value="ECO:0007669"/>
    <property type="project" value="InterPro"/>
</dbReference>
<sequence>MRRLRFGLFENAQANDSGTATWRHPDNQRVRFDELAYWRDLARLCEDARLDFLFLADAWGWADVNGERPEICSVEGLDLPRLDPAVVAAALMSQTEQLGLVMTGSILTEQPYAFARRMASLDQLSGGRIGWNVVTTGTAETAVQAFGVPMVAHDERYRMADDFMELVYKLWEGAWEPDALVKDKAGVFADPSKVHRIAHEGPYFRSHGYGNTAYSPQGTPVLFQAGASPAGRAFGGKHGECMFIGAGSVAQLAEHTRAIRAEAVASGRPADAVKIMSAFACVVGKTTTDAQRKYQRVLDAQSPEVAVASYAWFTGLDLSSYEPDTPMTELHTELSQTQVARFAGLTVGDVLKDWHAHGVGAKPVVGTPEEIADRMCELAEGADLDGFLLSPVIQPGSTQDFVEHVLPILRERGVAGTEYEGATLRERLLGTGSATLPAEHPAAAHRPAALRRAA</sequence>
<keyword evidence="1 6" id="KW-0285">Flavoprotein</keyword>
<dbReference type="RefSeq" id="WP_189085511.1">
    <property type="nucleotide sequence ID" value="NZ_BMRJ01000002.1"/>
</dbReference>
<comment type="similarity">
    <text evidence="5">Belongs to the NtaA/SnaA/DszA monooxygenase family.</text>
</comment>
<dbReference type="InterPro" id="IPR016215">
    <property type="entry name" value="NTA_MOA"/>
</dbReference>
<dbReference type="InterPro" id="IPR036661">
    <property type="entry name" value="Luciferase-like_sf"/>
</dbReference>
<organism evidence="9 10">
    <name type="scientific">Agromyces mediolanus</name>
    <name type="common">Corynebacterium mediolanum</name>
    <dbReference type="NCBI Taxonomy" id="41986"/>
    <lineage>
        <taxon>Bacteria</taxon>
        <taxon>Bacillati</taxon>
        <taxon>Actinomycetota</taxon>
        <taxon>Actinomycetes</taxon>
        <taxon>Micrococcales</taxon>
        <taxon>Microbacteriaceae</taxon>
        <taxon>Agromyces</taxon>
    </lineage>
</organism>
<feature type="binding site" evidence="6">
    <location>
        <position position="153"/>
    </location>
    <ligand>
        <name>FMN</name>
        <dbReference type="ChEBI" id="CHEBI:58210"/>
    </ligand>
</feature>
<dbReference type="PANTHER" id="PTHR30011:SF16">
    <property type="entry name" value="C2H2 FINGER DOMAIN TRANSCRIPTION FACTOR (EUROFUNG)-RELATED"/>
    <property type="match status" value="1"/>
</dbReference>
<dbReference type="Gene3D" id="3.20.20.30">
    <property type="entry name" value="Luciferase-like domain"/>
    <property type="match status" value="1"/>
</dbReference>
<keyword evidence="4 9" id="KW-0503">Monooxygenase</keyword>
<evidence type="ECO:0000313" key="9">
    <source>
        <dbReference type="EMBL" id="GGR28744.1"/>
    </source>
</evidence>
<dbReference type="InterPro" id="IPR051260">
    <property type="entry name" value="Diverse_substr_monoxygenases"/>
</dbReference>
<feature type="binding site" evidence="6">
    <location>
        <position position="103"/>
    </location>
    <ligand>
        <name>FMN</name>
        <dbReference type="ChEBI" id="CHEBI:58210"/>
    </ligand>
</feature>
<dbReference type="Pfam" id="PF00296">
    <property type="entry name" value="Bac_luciferase"/>
    <property type="match status" value="1"/>
</dbReference>
<evidence type="ECO:0000256" key="3">
    <source>
        <dbReference type="ARBA" id="ARBA00023002"/>
    </source>
</evidence>
<feature type="binding site" evidence="6">
    <location>
        <position position="57"/>
    </location>
    <ligand>
        <name>FMN</name>
        <dbReference type="ChEBI" id="CHEBI:58210"/>
    </ligand>
</feature>
<protein>
    <submittedName>
        <fullName evidence="9">Monooxygenase</fullName>
    </submittedName>
</protein>
<dbReference type="GO" id="GO:0004497">
    <property type="term" value="F:monooxygenase activity"/>
    <property type="evidence" value="ECO:0007669"/>
    <property type="project" value="UniProtKB-KW"/>
</dbReference>
<feature type="domain" description="Luciferase-like" evidence="8">
    <location>
        <begin position="21"/>
        <end position="380"/>
    </location>
</feature>
<dbReference type="PIRSF" id="PIRSF000337">
    <property type="entry name" value="NTA_MOA"/>
    <property type="match status" value="1"/>
</dbReference>
<keyword evidence="10" id="KW-1185">Reference proteome</keyword>
<accession>A0A918FBU1</accession>
<dbReference type="InterPro" id="IPR011251">
    <property type="entry name" value="Luciferase-like_dom"/>
</dbReference>
<feature type="compositionally biased region" description="Low complexity" evidence="7">
    <location>
        <begin position="436"/>
        <end position="454"/>
    </location>
</feature>
<feature type="region of interest" description="Disordered" evidence="7">
    <location>
        <begin position="432"/>
        <end position="454"/>
    </location>
</feature>